<evidence type="ECO:0000313" key="6">
    <source>
        <dbReference type="EMBL" id="NLR28852.1"/>
    </source>
</evidence>
<evidence type="ECO:0000313" key="7">
    <source>
        <dbReference type="Proteomes" id="UP000707477"/>
    </source>
</evidence>
<dbReference type="PANTHER" id="PTHR43014">
    <property type="entry name" value="MERCURIC REDUCTASE"/>
    <property type="match status" value="1"/>
</dbReference>
<dbReference type="Pfam" id="PF02852">
    <property type="entry name" value="Pyr_redox_dim"/>
    <property type="match status" value="1"/>
</dbReference>
<dbReference type="Gene3D" id="3.50.50.60">
    <property type="entry name" value="FAD/NAD(P)-binding domain"/>
    <property type="match status" value="2"/>
</dbReference>
<sequence>MIQYDVVFVGNSHATWSAAVTLRRAGKSVAMLSSATYQSQLEDELLPTTSAQSWSDFQSHKQQLSRDLTTKMTTLFEHHDIQFIQGTGILMGPHMLRIGRQVITAKQIILNTGQHATLPKVTGQEFLHNRHDLLNLDQLPDHLTIIGAGPRALELASLVNQFGTRVTILTQANRAAQSLDPRYVTKLLVTLQNRGIDVRFRETVTCIEPNANAYRVSTNSGLTIATDYVLAETSYRPNVDLMGLENAGIHTNAHGIIVDAYLRANGQNVFACGTVTAQSTIDSPATTTFEATYIAEQILGNSAAISYPVTPHILFTQPRIARVGLSAAQAAGDLNYHTVRIPYGQQLNLPDQADQAAEMTVVLNKENQLVGADIYGMAAPNLVNAMALMINQQLGAGDLTTMIFTLPTPIQNIVALLTPALTAPTTTLASSVAM</sequence>
<dbReference type="PRINTS" id="PR00411">
    <property type="entry name" value="PNDRDTASEI"/>
</dbReference>
<organism evidence="6 7">
    <name type="scientific">Levilactobacillus tujiorum</name>
    <dbReference type="NCBI Taxonomy" id="2912243"/>
    <lineage>
        <taxon>Bacteria</taxon>
        <taxon>Bacillati</taxon>
        <taxon>Bacillota</taxon>
        <taxon>Bacilli</taxon>
        <taxon>Lactobacillales</taxon>
        <taxon>Lactobacillaceae</taxon>
        <taxon>Levilactobacillus</taxon>
    </lineage>
</organism>
<dbReference type="Pfam" id="PF07992">
    <property type="entry name" value="Pyr_redox_2"/>
    <property type="match status" value="1"/>
</dbReference>
<reference evidence="6 7" key="1">
    <citation type="submission" date="2020-03" db="EMBL/GenBank/DDBJ databases">
        <authorList>
            <person name="Zhang Z."/>
            <person name="Guo Z."/>
            <person name="Hou Q."/>
            <person name="Shen X."/>
        </authorList>
    </citation>
    <scope>NUCLEOTIDE SEQUENCE [LARGE SCALE GENOMIC DNA]</scope>
    <source>
        <strain evidence="6 7">HBUAS51329</strain>
    </source>
</reference>
<dbReference type="SUPFAM" id="SSF51905">
    <property type="entry name" value="FAD/NAD(P)-binding domain"/>
    <property type="match status" value="1"/>
</dbReference>
<evidence type="ECO:0000256" key="1">
    <source>
        <dbReference type="ARBA" id="ARBA00001974"/>
    </source>
</evidence>
<dbReference type="Proteomes" id="UP000707477">
    <property type="component" value="Unassembled WGS sequence"/>
</dbReference>
<dbReference type="PANTHER" id="PTHR43014:SF5">
    <property type="entry name" value="GLUTATHIONE REDUCTASE (NADPH)"/>
    <property type="match status" value="1"/>
</dbReference>
<keyword evidence="2" id="KW-0285">Flavoprotein</keyword>
<dbReference type="InterPro" id="IPR036188">
    <property type="entry name" value="FAD/NAD-bd_sf"/>
</dbReference>
<evidence type="ECO:0000256" key="2">
    <source>
        <dbReference type="ARBA" id="ARBA00022630"/>
    </source>
</evidence>
<dbReference type="Gene3D" id="3.30.390.30">
    <property type="match status" value="1"/>
</dbReference>
<evidence type="ECO:0000259" key="5">
    <source>
        <dbReference type="Pfam" id="PF07992"/>
    </source>
</evidence>
<keyword evidence="7" id="KW-1185">Reference proteome</keyword>
<protein>
    <submittedName>
        <fullName evidence="6">NAD(P)/FAD-dependent oxidoreductase</fullName>
    </submittedName>
</protein>
<gene>
    <name evidence="6" type="ORF">HEQ44_01490</name>
</gene>
<dbReference type="RefSeq" id="WP_168848693.1">
    <property type="nucleotide sequence ID" value="NZ_JAAVSD010000002.1"/>
</dbReference>
<accession>A0ABX1L4P9</accession>
<comment type="caution">
    <text evidence="6">The sequence shown here is derived from an EMBL/GenBank/DDBJ whole genome shotgun (WGS) entry which is preliminary data.</text>
</comment>
<feature type="domain" description="Pyridine nucleotide-disulphide oxidoreductase dimerisation" evidence="4">
    <location>
        <begin position="310"/>
        <end position="408"/>
    </location>
</feature>
<keyword evidence="3" id="KW-0274">FAD</keyword>
<dbReference type="PRINTS" id="PR00368">
    <property type="entry name" value="FADPNR"/>
</dbReference>
<proteinExistence type="predicted"/>
<dbReference type="InterPro" id="IPR023753">
    <property type="entry name" value="FAD/NAD-binding_dom"/>
</dbReference>
<evidence type="ECO:0000259" key="4">
    <source>
        <dbReference type="Pfam" id="PF02852"/>
    </source>
</evidence>
<dbReference type="SUPFAM" id="SSF55424">
    <property type="entry name" value="FAD/NAD-linked reductases, dimerisation (C-terminal) domain"/>
    <property type="match status" value="1"/>
</dbReference>
<dbReference type="InterPro" id="IPR004099">
    <property type="entry name" value="Pyr_nucl-diS_OxRdtase_dimer"/>
</dbReference>
<comment type="cofactor">
    <cofactor evidence="1">
        <name>FAD</name>
        <dbReference type="ChEBI" id="CHEBI:57692"/>
    </cofactor>
</comment>
<evidence type="ECO:0000256" key="3">
    <source>
        <dbReference type="ARBA" id="ARBA00022827"/>
    </source>
</evidence>
<dbReference type="InterPro" id="IPR016156">
    <property type="entry name" value="FAD/NAD-linked_Rdtase_dimer_sf"/>
</dbReference>
<feature type="domain" description="FAD/NAD(P)-binding" evidence="5">
    <location>
        <begin position="4"/>
        <end position="281"/>
    </location>
</feature>
<name>A0ABX1L4P9_9LACO</name>
<dbReference type="EMBL" id="JAAVSD010000002">
    <property type="protein sequence ID" value="NLR28852.1"/>
    <property type="molecule type" value="Genomic_DNA"/>
</dbReference>